<organism evidence="1 2">
    <name type="scientific">Dreissena polymorpha</name>
    <name type="common">Zebra mussel</name>
    <name type="synonym">Mytilus polymorpha</name>
    <dbReference type="NCBI Taxonomy" id="45954"/>
    <lineage>
        <taxon>Eukaryota</taxon>
        <taxon>Metazoa</taxon>
        <taxon>Spiralia</taxon>
        <taxon>Lophotrochozoa</taxon>
        <taxon>Mollusca</taxon>
        <taxon>Bivalvia</taxon>
        <taxon>Autobranchia</taxon>
        <taxon>Heteroconchia</taxon>
        <taxon>Euheterodonta</taxon>
        <taxon>Imparidentia</taxon>
        <taxon>Neoheterodontei</taxon>
        <taxon>Myida</taxon>
        <taxon>Dreissenoidea</taxon>
        <taxon>Dreissenidae</taxon>
        <taxon>Dreissena</taxon>
    </lineage>
</organism>
<protein>
    <submittedName>
        <fullName evidence="1">Uncharacterized protein</fullName>
    </submittedName>
</protein>
<dbReference type="EMBL" id="JAIWYP010000008">
    <property type="protein sequence ID" value="KAH3781280.1"/>
    <property type="molecule type" value="Genomic_DNA"/>
</dbReference>
<proteinExistence type="predicted"/>
<dbReference type="AlphaFoldDB" id="A0A9D4INV5"/>
<keyword evidence="2" id="KW-1185">Reference proteome</keyword>
<accession>A0A9D4INV5</accession>
<comment type="caution">
    <text evidence="1">The sequence shown here is derived from an EMBL/GenBank/DDBJ whole genome shotgun (WGS) entry which is preliminary data.</text>
</comment>
<name>A0A9D4INV5_DREPO</name>
<reference evidence="1" key="2">
    <citation type="submission" date="2020-11" db="EMBL/GenBank/DDBJ databases">
        <authorList>
            <person name="McCartney M.A."/>
            <person name="Auch B."/>
            <person name="Kono T."/>
            <person name="Mallez S."/>
            <person name="Becker A."/>
            <person name="Gohl D.M."/>
            <person name="Silverstein K.A.T."/>
            <person name="Koren S."/>
            <person name="Bechman K.B."/>
            <person name="Herman A."/>
            <person name="Abrahante J.E."/>
            <person name="Garbe J."/>
        </authorList>
    </citation>
    <scope>NUCLEOTIDE SEQUENCE</scope>
    <source>
        <strain evidence="1">Duluth1</strain>
        <tissue evidence="1">Whole animal</tissue>
    </source>
</reference>
<sequence>MKGDFDLHLGRCTSISGHKLKGKVFSVYPYRQLGLACRLVLVVECIKILE</sequence>
<dbReference type="Proteomes" id="UP000828390">
    <property type="component" value="Unassembled WGS sequence"/>
</dbReference>
<gene>
    <name evidence="1" type="ORF">DPMN_159105</name>
</gene>
<reference evidence="1" key="1">
    <citation type="journal article" date="2019" name="bioRxiv">
        <title>The Genome of the Zebra Mussel, Dreissena polymorpha: A Resource for Invasive Species Research.</title>
        <authorList>
            <person name="McCartney M.A."/>
            <person name="Auch B."/>
            <person name="Kono T."/>
            <person name="Mallez S."/>
            <person name="Zhang Y."/>
            <person name="Obille A."/>
            <person name="Becker A."/>
            <person name="Abrahante J.E."/>
            <person name="Garbe J."/>
            <person name="Badalamenti J.P."/>
            <person name="Herman A."/>
            <person name="Mangelson H."/>
            <person name="Liachko I."/>
            <person name="Sullivan S."/>
            <person name="Sone E.D."/>
            <person name="Koren S."/>
            <person name="Silverstein K.A.T."/>
            <person name="Beckman K.B."/>
            <person name="Gohl D.M."/>
        </authorList>
    </citation>
    <scope>NUCLEOTIDE SEQUENCE</scope>
    <source>
        <strain evidence="1">Duluth1</strain>
        <tissue evidence="1">Whole animal</tissue>
    </source>
</reference>
<evidence type="ECO:0000313" key="2">
    <source>
        <dbReference type="Proteomes" id="UP000828390"/>
    </source>
</evidence>
<evidence type="ECO:0000313" key="1">
    <source>
        <dbReference type="EMBL" id="KAH3781280.1"/>
    </source>
</evidence>